<gene>
    <name evidence="2" type="ORF">BGZ95_001672</name>
</gene>
<dbReference type="Proteomes" id="UP001194580">
    <property type="component" value="Unassembled WGS sequence"/>
</dbReference>
<dbReference type="InterPro" id="IPR036047">
    <property type="entry name" value="F-box-like_dom_sf"/>
</dbReference>
<organism evidence="2 3">
    <name type="scientific">Linnemannia exigua</name>
    <dbReference type="NCBI Taxonomy" id="604196"/>
    <lineage>
        <taxon>Eukaryota</taxon>
        <taxon>Fungi</taxon>
        <taxon>Fungi incertae sedis</taxon>
        <taxon>Mucoromycota</taxon>
        <taxon>Mortierellomycotina</taxon>
        <taxon>Mortierellomycetes</taxon>
        <taxon>Mortierellales</taxon>
        <taxon>Mortierellaceae</taxon>
        <taxon>Linnemannia</taxon>
    </lineage>
</organism>
<sequence length="113" mass="11779">MTMDIVSRVPVEIAYQILSSLDIQDVAACQQTVFLEREKSFGIPTESSSSAPYLLPTGKGVVSTSSMNSELAAPTTDTSSTSSSSTSSSARSSSSSFSALSSYSPVSFSELKS</sequence>
<evidence type="ECO:0008006" key="4">
    <source>
        <dbReference type="Google" id="ProtNLM"/>
    </source>
</evidence>
<dbReference type="Gene3D" id="1.20.1280.50">
    <property type="match status" value="1"/>
</dbReference>
<proteinExistence type="predicted"/>
<name>A0AAD4H2K5_9FUNG</name>
<feature type="region of interest" description="Disordered" evidence="1">
    <location>
        <begin position="65"/>
        <end position="113"/>
    </location>
</feature>
<protein>
    <recommendedName>
        <fullName evidence="4">F-box domain-containing protein</fullName>
    </recommendedName>
</protein>
<feature type="non-terminal residue" evidence="2">
    <location>
        <position position="113"/>
    </location>
</feature>
<evidence type="ECO:0000313" key="3">
    <source>
        <dbReference type="Proteomes" id="UP001194580"/>
    </source>
</evidence>
<accession>A0AAD4H2K5</accession>
<evidence type="ECO:0000256" key="1">
    <source>
        <dbReference type="SAM" id="MobiDB-lite"/>
    </source>
</evidence>
<dbReference type="SUPFAM" id="SSF81383">
    <property type="entry name" value="F-box domain"/>
    <property type="match status" value="1"/>
</dbReference>
<keyword evidence="3" id="KW-1185">Reference proteome</keyword>
<evidence type="ECO:0000313" key="2">
    <source>
        <dbReference type="EMBL" id="KAG0270525.1"/>
    </source>
</evidence>
<dbReference type="EMBL" id="JAAAIL010001340">
    <property type="protein sequence ID" value="KAG0270525.1"/>
    <property type="molecule type" value="Genomic_DNA"/>
</dbReference>
<dbReference type="AlphaFoldDB" id="A0AAD4H2K5"/>
<feature type="compositionally biased region" description="Low complexity" evidence="1">
    <location>
        <begin position="75"/>
        <end position="113"/>
    </location>
</feature>
<comment type="caution">
    <text evidence="2">The sequence shown here is derived from an EMBL/GenBank/DDBJ whole genome shotgun (WGS) entry which is preliminary data.</text>
</comment>
<dbReference type="CDD" id="cd09917">
    <property type="entry name" value="F-box_SF"/>
    <property type="match status" value="1"/>
</dbReference>
<reference evidence="2" key="1">
    <citation type="journal article" date="2020" name="Fungal Divers.">
        <title>Resolving the Mortierellaceae phylogeny through synthesis of multi-gene phylogenetics and phylogenomics.</title>
        <authorList>
            <person name="Vandepol N."/>
            <person name="Liber J."/>
            <person name="Desiro A."/>
            <person name="Na H."/>
            <person name="Kennedy M."/>
            <person name="Barry K."/>
            <person name="Grigoriev I.V."/>
            <person name="Miller A.N."/>
            <person name="O'Donnell K."/>
            <person name="Stajich J.E."/>
            <person name="Bonito G."/>
        </authorList>
    </citation>
    <scope>NUCLEOTIDE SEQUENCE</scope>
    <source>
        <strain evidence="2">NRRL 28262</strain>
    </source>
</reference>